<protein>
    <submittedName>
        <fullName evidence="4">Unannotated protein</fullName>
    </submittedName>
</protein>
<dbReference type="EMBL" id="CAFBOR010000130">
    <property type="protein sequence ID" value="CAB4991583.1"/>
    <property type="molecule type" value="Genomic_DNA"/>
</dbReference>
<gene>
    <name evidence="1" type="ORF">UFOPK2242_01497</name>
    <name evidence="2" type="ORF">UFOPK2925_01460</name>
    <name evidence="3" type="ORF">UFOPK3317_00198</name>
    <name evidence="4" type="ORF">UFOPK3974_00954</name>
</gene>
<dbReference type="AlphaFoldDB" id="A0A6J7NLT8"/>
<evidence type="ECO:0000313" key="4">
    <source>
        <dbReference type="EMBL" id="CAB4991583.1"/>
    </source>
</evidence>
<organism evidence="4">
    <name type="scientific">freshwater metagenome</name>
    <dbReference type="NCBI Taxonomy" id="449393"/>
    <lineage>
        <taxon>unclassified sequences</taxon>
        <taxon>metagenomes</taxon>
        <taxon>ecological metagenomes</taxon>
    </lineage>
</organism>
<dbReference type="EMBL" id="CAEZWM010000243">
    <property type="protein sequence ID" value="CAB4671801.1"/>
    <property type="molecule type" value="Genomic_DNA"/>
</dbReference>
<sequence length="77" mass="8255">MSPRAILGINDAASPEEVAAVLATIAVIDQQLAAGIEEETAPELSQWVVMSRLSARRSAMQRGAYKLSGRLPRRAHA</sequence>
<proteinExistence type="predicted"/>
<evidence type="ECO:0000313" key="1">
    <source>
        <dbReference type="EMBL" id="CAB4671801.1"/>
    </source>
</evidence>
<accession>A0A6J7NLT8</accession>
<dbReference type="EMBL" id="CAEZZU010000266">
    <property type="protein sequence ID" value="CAB4790959.1"/>
    <property type="molecule type" value="Genomic_DNA"/>
</dbReference>
<evidence type="ECO:0000313" key="3">
    <source>
        <dbReference type="EMBL" id="CAB4856946.1"/>
    </source>
</evidence>
<evidence type="ECO:0000313" key="2">
    <source>
        <dbReference type="EMBL" id="CAB4790959.1"/>
    </source>
</evidence>
<reference evidence="4" key="1">
    <citation type="submission" date="2020-05" db="EMBL/GenBank/DDBJ databases">
        <authorList>
            <person name="Chiriac C."/>
            <person name="Salcher M."/>
            <person name="Ghai R."/>
            <person name="Kavagutti S V."/>
        </authorList>
    </citation>
    <scope>NUCLEOTIDE SEQUENCE</scope>
</reference>
<name>A0A6J7NLT8_9ZZZZ</name>
<dbReference type="EMBL" id="CAFBLK010000019">
    <property type="protein sequence ID" value="CAB4856946.1"/>
    <property type="molecule type" value="Genomic_DNA"/>
</dbReference>